<dbReference type="Proteomes" id="UP000321046">
    <property type="component" value="Unassembled WGS sequence"/>
</dbReference>
<comment type="caution">
    <text evidence="1">The sequence shown here is derived from an EMBL/GenBank/DDBJ whole genome shotgun (WGS) entry which is preliminary data.</text>
</comment>
<evidence type="ECO:0000313" key="2">
    <source>
        <dbReference type="Proteomes" id="UP000321046"/>
    </source>
</evidence>
<dbReference type="SUPFAM" id="SSF51735">
    <property type="entry name" value="NAD(P)-binding Rossmann-fold domains"/>
    <property type="match status" value="1"/>
</dbReference>
<protein>
    <submittedName>
        <fullName evidence="1">SDR family oxidoreductase</fullName>
    </submittedName>
</protein>
<proteinExistence type="predicted"/>
<sequence>MDIELRPGGIRVNAVATGPTRTPILERAGFSREMLEASNAQLTAQMPLGRLGNPDEVARWVVELADSPTWVTGQVLSVDGGLAVA</sequence>
<dbReference type="PANTHER" id="PTHR43975:SF2">
    <property type="entry name" value="EG:BACR7A4.14 PROTEIN-RELATED"/>
    <property type="match status" value="1"/>
</dbReference>
<dbReference type="RefSeq" id="WP_146975343.1">
    <property type="nucleotide sequence ID" value="NZ_VOSL01000055.1"/>
</dbReference>
<organism evidence="1 2">
    <name type="scientific">Lujinxingia vulgaris</name>
    <dbReference type="NCBI Taxonomy" id="2600176"/>
    <lineage>
        <taxon>Bacteria</taxon>
        <taxon>Deltaproteobacteria</taxon>
        <taxon>Bradymonadales</taxon>
        <taxon>Lujinxingiaceae</taxon>
        <taxon>Lujinxingia</taxon>
    </lineage>
</organism>
<gene>
    <name evidence="1" type="ORF">FRC96_14125</name>
</gene>
<dbReference type="PRINTS" id="PR00081">
    <property type="entry name" value="GDHRDH"/>
</dbReference>
<evidence type="ECO:0000313" key="1">
    <source>
        <dbReference type="EMBL" id="TXD34368.1"/>
    </source>
</evidence>
<dbReference type="EMBL" id="VOSL01000055">
    <property type="protein sequence ID" value="TXD34368.1"/>
    <property type="molecule type" value="Genomic_DNA"/>
</dbReference>
<dbReference type="PANTHER" id="PTHR43975">
    <property type="entry name" value="ZGC:101858"/>
    <property type="match status" value="1"/>
</dbReference>
<reference evidence="1 2" key="1">
    <citation type="submission" date="2019-08" db="EMBL/GenBank/DDBJ databases">
        <title>Bradymonadales sp. TMQ2.</title>
        <authorList>
            <person name="Liang Q."/>
        </authorList>
    </citation>
    <scope>NUCLEOTIDE SEQUENCE [LARGE SCALE GENOMIC DNA]</scope>
    <source>
        <strain evidence="1 2">TMQ2</strain>
    </source>
</reference>
<name>A0A5C6XB86_9DELT</name>
<dbReference type="Pfam" id="PF13561">
    <property type="entry name" value="adh_short_C2"/>
    <property type="match status" value="1"/>
</dbReference>
<dbReference type="InterPro" id="IPR036291">
    <property type="entry name" value="NAD(P)-bd_dom_sf"/>
</dbReference>
<accession>A0A5C6XB86</accession>
<dbReference type="InterPro" id="IPR002347">
    <property type="entry name" value="SDR_fam"/>
</dbReference>
<dbReference type="Gene3D" id="3.40.50.720">
    <property type="entry name" value="NAD(P)-binding Rossmann-like Domain"/>
    <property type="match status" value="1"/>
</dbReference>
<dbReference type="OrthoDB" id="9804774at2"/>
<dbReference type="AlphaFoldDB" id="A0A5C6XB86"/>